<dbReference type="PANTHER" id="PTHR35307">
    <property type="entry name" value="PROTEIN, PUTATIVE-RELATED"/>
    <property type="match status" value="1"/>
</dbReference>
<dbReference type="PANTHER" id="PTHR35307:SF8">
    <property type="entry name" value="GUSTATORY RECEPTOR"/>
    <property type="match status" value="1"/>
</dbReference>
<name>A0AA38SVB0_9ASTR</name>
<organism evidence="2 3">
    <name type="scientific">Centaurea solstitialis</name>
    <name type="common">yellow star-thistle</name>
    <dbReference type="NCBI Taxonomy" id="347529"/>
    <lineage>
        <taxon>Eukaryota</taxon>
        <taxon>Viridiplantae</taxon>
        <taxon>Streptophyta</taxon>
        <taxon>Embryophyta</taxon>
        <taxon>Tracheophyta</taxon>
        <taxon>Spermatophyta</taxon>
        <taxon>Magnoliopsida</taxon>
        <taxon>eudicotyledons</taxon>
        <taxon>Gunneridae</taxon>
        <taxon>Pentapetalae</taxon>
        <taxon>asterids</taxon>
        <taxon>campanulids</taxon>
        <taxon>Asterales</taxon>
        <taxon>Asteraceae</taxon>
        <taxon>Carduoideae</taxon>
        <taxon>Cardueae</taxon>
        <taxon>Centaureinae</taxon>
        <taxon>Centaurea</taxon>
    </lineage>
</organism>
<keyword evidence="1" id="KW-0472">Membrane</keyword>
<protein>
    <submittedName>
        <fullName evidence="2">Uncharacterized protein</fullName>
    </submittedName>
</protein>
<sequence length="72" mass="7845">MMANLMPSLASMDKKTLLANIGLAILVVTVIVDICIEIYTGVITDWPVSTLAANGRYCIDLTSDIGHMSIWF</sequence>
<keyword evidence="1" id="KW-0812">Transmembrane</keyword>
<dbReference type="Proteomes" id="UP001172457">
    <property type="component" value="Chromosome 5"/>
</dbReference>
<gene>
    <name evidence="2" type="ORF">OSB04_022023</name>
</gene>
<evidence type="ECO:0000256" key="1">
    <source>
        <dbReference type="SAM" id="Phobius"/>
    </source>
</evidence>
<keyword evidence="1" id="KW-1133">Transmembrane helix</keyword>
<proteinExistence type="predicted"/>
<keyword evidence="3" id="KW-1185">Reference proteome</keyword>
<comment type="caution">
    <text evidence="2">The sequence shown here is derived from an EMBL/GenBank/DDBJ whole genome shotgun (WGS) entry which is preliminary data.</text>
</comment>
<evidence type="ECO:0000313" key="2">
    <source>
        <dbReference type="EMBL" id="KAJ9549480.1"/>
    </source>
</evidence>
<reference evidence="2" key="1">
    <citation type="submission" date="2023-03" db="EMBL/GenBank/DDBJ databases">
        <title>Chromosome-scale reference genome and RAD-based genetic map of yellow starthistle (Centaurea solstitialis) reveal putative structural variation and QTLs associated with invader traits.</title>
        <authorList>
            <person name="Reatini B."/>
            <person name="Cang F.A."/>
            <person name="Jiang Q."/>
            <person name="Mckibben M.T.W."/>
            <person name="Barker M.S."/>
            <person name="Rieseberg L.H."/>
            <person name="Dlugosch K.M."/>
        </authorList>
    </citation>
    <scope>NUCLEOTIDE SEQUENCE</scope>
    <source>
        <strain evidence="2">CAN-66</strain>
        <tissue evidence="2">Leaf</tissue>
    </source>
</reference>
<evidence type="ECO:0000313" key="3">
    <source>
        <dbReference type="Proteomes" id="UP001172457"/>
    </source>
</evidence>
<accession>A0AA38SVB0</accession>
<dbReference type="AlphaFoldDB" id="A0AA38SVB0"/>
<dbReference type="EMBL" id="JARYMX010000005">
    <property type="protein sequence ID" value="KAJ9549480.1"/>
    <property type="molecule type" value="Genomic_DNA"/>
</dbReference>
<feature type="transmembrane region" description="Helical" evidence="1">
    <location>
        <begin position="21"/>
        <end position="42"/>
    </location>
</feature>